<dbReference type="InterPro" id="IPR040466">
    <property type="entry name" value="NKAP"/>
</dbReference>
<feature type="compositionally biased region" description="Basic residues" evidence="1">
    <location>
        <begin position="164"/>
        <end position="175"/>
    </location>
</feature>
<dbReference type="PANTHER" id="PTHR13087:SF3">
    <property type="entry name" value="NKAP-LIKE PROTEIN"/>
    <property type="match status" value="1"/>
</dbReference>
<accession>A0A8C9CKV5</accession>
<feature type="compositionally biased region" description="Basic residues" evidence="1">
    <location>
        <begin position="205"/>
        <end position="220"/>
    </location>
</feature>
<dbReference type="PANTHER" id="PTHR13087">
    <property type="entry name" value="NF-KAPPA B ACTIVATING PROTEIN"/>
    <property type="match status" value="1"/>
</dbReference>
<reference evidence="2" key="2">
    <citation type="submission" date="2025-08" db="UniProtKB">
        <authorList>
            <consortium name="Ensembl"/>
        </authorList>
    </citation>
    <scope>IDENTIFICATION</scope>
</reference>
<sequence>MVPVSGSRYPEDIPASRRRRRSSSGSLPSAQTRPSPWGQPPQWGGSGVGAPCTFSRSGSRERPSGLRNYAFSSSSVYYGRYRYHHHQYAGDRQWAEDYEEKEESYRQGGLKERERTGELGAPEVWGLSPEFPEPDSGEHTPVEDEEVKTKKNSSSRSRSEEKRKRASRSKNKKRGLPWWRIQRKYSDNSDSNSDYDTSSDDDKKKLKSPRKRRRRLKKNPVSKAVRIQKGSCQKISGLSSQRLQITWL</sequence>
<reference evidence="2" key="1">
    <citation type="submission" date="2019-08" db="EMBL/GenBank/DDBJ databases">
        <title>Phocoena sinus (Vaquita) genome, mPhoSin1, primary haplotype.</title>
        <authorList>
            <person name="Morin P."/>
            <person name="Mountcastle J."/>
            <person name="Fungtammasan C."/>
            <person name="Rhie A."/>
            <person name="Rojas-Bracho L."/>
            <person name="Smith C.R."/>
            <person name="Taylor B.L."/>
            <person name="Gulland F.M.D."/>
            <person name="Musser W."/>
            <person name="Houck M."/>
            <person name="Haase B."/>
            <person name="Paez S."/>
            <person name="Howe K."/>
            <person name="Torrance J."/>
            <person name="Formenti G."/>
            <person name="Phillippy A."/>
            <person name="Ryder O."/>
            <person name="Jarvis E.D."/>
            <person name="Fedrigo O."/>
        </authorList>
    </citation>
    <scope>NUCLEOTIDE SEQUENCE [LARGE SCALE GENOMIC DNA]</scope>
</reference>
<proteinExistence type="predicted"/>
<name>A0A8C9CKV5_PHOSS</name>
<feature type="region of interest" description="Disordered" evidence="1">
    <location>
        <begin position="89"/>
        <end position="236"/>
    </location>
</feature>
<evidence type="ECO:0000313" key="2">
    <source>
        <dbReference type="Ensembl" id="ENSPSNP00000025891.1"/>
    </source>
</evidence>
<organism evidence="2 3">
    <name type="scientific">Phocoena sinus</name>
    <name type="common">Vaquita</name>
    <dbReference type="NCBI Taxonomy" id="42100"/>
    <lineage>
        <taxon>Eukaryota</taxon>
        <taxon>Metazoa</taxon>
        <taxon>Chordata</taxon>
        <taxon>Craniata</taxon>
        <taxon>Vertebrata</taxon>
        <taxon>Euteleostomi</taxon>
        <taxon>Mammalia</taxon>
        <taxon>Eutheria</taxon>
        <taxon>Laurasiatheria</taxon>
        <taxon>Artiodactyla</taxon>
        <taxon>Whippomorpha</taxon>
        <taxon>Cetacea</taxon>
        <taxon>Odontoceti</taxon>
        <taxon>Phocoenidae</taxon>
        <taxon>Phocoena</taxon>
    </lineage>
</organism>
<dbReference type="AlphaFoldDB" id="A0A8C9CKV5"/>
<dbReference type="Ensembl" id="ENSPSNT00000029101.1">
    <property type="protein sequence ID" value="ENSPSNP00000025891.1"/>
    <property type="gene ID" value="ENSPSNG00000018851.1"/>
</dbReference>
<dbReference type="GO" id="GO:0005634">
    <property type="term" value="C:nucleus"/>
    <property type="evidence" value="ECO:0007669"/>
    <property type="project" value="TreeGrafter"/>
</dbReference>
<feature type="region of interest" description="Disordered" evidence="1">
    <location>
        <begin position="1"/>
        <end position="68"/>
    </location>
</feature>
<feature type="compositionally biased region" description="Low complexity" evidence="1">
    <location>
        <begin position="34"/>
        <end position="43"/>
    </location>
</feature>
<feature type="compositionally biased region" description="Basic and acidic residues" evidence="1">
    <location>
        <begin position="103"/>
        <end position="117"/>
    </location>
</feature>
<evidence type="ECO:0000313" key="3">
    <source>
        <dbReference type="Proteomes" id="UP000694554"/>
    </source>
</evidence>
<reference evidence="2" key="3">
    <citation type="submission" date="2025-09" db="UniProtKB">
        <authorList>
            <consortium name="Ensembl"/>
        </authorList>
    </citation>
    <scope>IDENTIFICATION</scope>
</reference>
<dbReference type="Proteomes" id="UP000694554">
    <property type="component" value="Chromosome 11"/>
</dbReference>
<dbReference type="Pfam" id="PF15692">
    <property type="entry name" value="NKAP"/>
    <property type="match status" value="1"/>
</dbReference>
<protein>
    <submittedName>
        <fullName evidence="2">Uncharacterized protein</fullName>
    </submittedName>
</protein>
<keyword evidence="3" id="KW-1185">Reference proteome</keyword>
<evidence type="ECO:0000256" key="1">
    <source>
        <dbReference type="SAM" id="MobiDB-lite"/>
    </source>
</evidence>
<dbReference type="GeneTree" id="ENSGT00940000163102"/>
<dbReference type="GO" id="GO:0010468">
    <property type="term" value="P:regulation of gene expression"/>
    <property type="evidence" value="ECO:0007669"/>
    <property type="project" value="TreeGrafter"/>
</dbReference>